<dbReference type="EMBL" id="VSSQ01067377">
    <property type="protein sequence ID" value="MPN19770.1"/>
    <property type="molecule type" value="Genomic_DNA"/>
</dbReference>
<accession>A0A645G1K4</accession>
<name>A0A645G1K4_9ZZZZ</name>
<protein>
    <recommendedName>
        <fullName evidence="2">HTH cro/C1-type domain-containing protein</fullName>
    </recommendedName>
</protein>
<dbReference type="AlphaFoldDB" id="A0A645G1K4"/>
<dbReference type="SUPFAM" id="SSF47413">
    <property type="entry name" value="lambda repressor-like DNA-binding domains"/>
    <property type="match status" value="1"/>
</dbReference>
<dbReference type="GO" id="GO:0003677">
    <property type="term" value="F:DNA binding"/>
    <property type="evidence" value="ECO:0007669"/>
    <property type="project" value="InterPro"/>
</dbReference>
<evidence type="ECO:0000313" key="1">
    <source>
        <dbReference type="EMBL" id="MPN19770.1"/>
    </source>
</evidence>
<gene>
    <name evidence="1" type="ORF">SDC9_167142</name>
</gene>
<dbReference type="InterPro" id="IPR010982">
    <property type="entry name" value="Lambda_DNA-bd_dom_sf"/>
</dbReference>
<proteinExistence type="predicted"/>
<comment type="caution">
    <text evidence="1">The sequence shown here is derived from an EMBL/GenBank/DDBJ whole genome shotgun (WGS) entry which is preliminary data.</text>
</comment>
<sequence>MKGGAALNNNIIFADLRAEMARNNIRIKDMAKAIGVTRDTMGLKLSGKAPLRLDEAFKINRDFFPNKSLWELFKELESSDQPERR</sequence>
<organism evidence="1">
    <name type="scientific">bioreactor metagenome</name>
    <dbReference type="NCBI Taxonomy" id="1076179"/>
    <lineage>
        <taxon>unclassified sequences</taxon>
        <taxon>metagenomes</taxon>
        <taxon>ecological metagenomes</taxon>
    </lineage>
</organism>
<evidence type="ECO:0008006" key="2">
    <source>
        <dbReference type="Google" id="ProtNLM"/>
    </source>
</evidence>
<reference evidence="1" key="1">
    <citation type="submission" date="2019-08" db="EMBL/GenBank/DDBJ databases">
        <authorList>
            <person name="Kucharzyk K."/>
            <person name="Murdoch R.W."/>
            <person name="Higgins S."/>
            <person name="Loffler F."/>
        </authorList>
    </citation>
    <scope>NUCLEOTIDE SEQUENCE</scope>
</reference>